<dbReference type="OrthoDB" id="3235673at2759"/>
<dbReference type="Pfam" id="PF00651">
    <property type="entry name" value="BTB"/>
    <property type="match status" value="1"/>
</dbReference>
<dbReference type="CDD" id="cd18186">
    <property type="entry name" value="BTB_POZ_ZBTB_KLHL-like"/>
    <property type="match status" value="1"/>
</dbReference>
<gene>
    <name evidence="2" type="ORF">M378DRAFT_128722</name>
</gene>
<evidence type="ECO:0000259" key="1">
    <source>
        <dbReference type="PROSITE" id="PS50097"/>
    </source>
</evidence>
<proteinExistence type="predicted"/>
<keyword evidence="3" id="KW-1185">Reference proteome</keyword>
<dbReference type="InterPro" id="IPR011333">
    <property type="entry name" value="SKP1/BTB/POZ_sf"/>
</dbReference>
<dbReference type="SUPFAM" id="SSF54695">
    <property type="entry name" value="POZ domain"/>
    <property type="match status" value="1"/>
</dbReference>
<reference evidence="2 3" key="1">
    <citation type="submission" date="2014-04" db="EMBL/GenBank/DDBJ databases">
        <title>Evolutionary Origins and Diversification of the Mycorrhizal Mutualists.</title>
        <authorList>
            <consortium name="DOE Joint Genome Institute"/>
            <consortium name="Mycorrhizal Genomics Consortium"/>
            <person name="Kohler A."/>
            <person name="Kuo A."/>
            <person name="Nagy L.G."/>
            <person name="Floudas D."/>
            <person name="Copeland A."/>
            <person name="Barry K.W."/>
            <person name="Cichocki N."/>
            <person name="Veneault-Fourrey C."/>
            <person name="LaButti K."/>
            <person name="Lindquist E.A."/>
            <person name="Lipzen A."/>
            <person name="Lundell T."/>
            <person name="Morin E."/>
            <person name="Murat C."/>
            <person name="Riley R."/>
            <person name="Ohm R."/>
            <person name="Sun H."/>
            <person name="Tunlid A."/>
            <person name="Henrissat B."/>
            <person name="Grigoriev I.V."/>
            <person name="Hibbett D.S."/>
            <person name="Martin F."/>
        </authorList>
    </citation>
    <scope>NUCLEOTIDE SEQUENCE [LARGE SCALE GENOMIC DNA]</scope>
    <source>
        <strain evidence="2 3">Koide BX008</strain>
    </source>
</reference>
<protein>
    <recommendedName>
        <fullName evidence="1">BTB domain-containing protein</fullName>
    </recommendedName>
</protein>
<evidence type="ECO:0000313" key="2">
    <source>
        <dbReference type="EMBL" id="KIL62543.1"/>
    </source>
</evidence>
<feature type="domain" description="BTB" evidence="1">
    <location>
        <begin position="13"/>
        <end position="84"/>
    </location>
</feature>
<dbReference type="EMBL" id="KN818269">
    <property type="protein sequence ID" value="KIL62543.1"/>
    <property type="molecule type" value="Genomic_DNA"/>
</dbReference>
<dbReference type="AlphaFoldDB" id="A0A0C2X1H7"/>
<dbReference type="Gene3D" id="3.30.710.10">
    <property type="entry name" value="Potassium Channel Kv1.1, Chain A"/>
    <property type="match status" value="1"/>
</dbReference>
<dbReference type="InterPro" id="IPR000210">
    <property type="entry name" value="BTB/POZ_dom"/>
</dbReference>
<dbReference type="SMART" id="SM00225">
    <property type="entry name" value="BTB"/>
    <property type="match status" value="1"/>
</dbReference>
<dbReference type="InParanoid" id="A0A0C2X1H7"/>
<dbReference type="PROSITE" id="PS50097">
    <property type="entry name" value="BTB"/>
    <property type="match status" value="1"/>
</dbReference>
<organism evidence="2 3">
    <name type="scientific">Amanita muscaria (strain Koide BX008)</name>
    <dbReference type="NCBI Taxonomy" id="946122"/>
    <lineage>
        <taxon>Eukaryota</taxon>
        <taxon>Fungi</taxon>
        <taxon>Dikarya</taxon>
        <taxon>Basidiomycota</taxon>
        <taxon>Agaricomycotina</taxon>
        <taxon>Agaricomycetes</taxon>
        <taxon>Agaricomycetidae</taxon>
        <taxon>Agaricales</taxon>
        <taxon>Pluteineae</taxon>
        <taxon>Amanitaceae</taxon>
        <taxon>Amanita</taxon>
    </lineage>
</organism>
<dbReference type="HOGENOM" id="CLU_033082_1_2_1"/>
<dbReference type="STRING" id="946122.A0A0C2X1H7"/>
<sequence>MELVHPDLCFQDGNVALLAGGCHFLVHKGVLERHSPVFAQLFSAYDWNRPNPFRDQPILEVQDSVEDMAFFLLALYDGISHLKHNTLDFPNVSAVLRLATKYQVKRLRQDVLNGLSQVWPRTLPQWEIREANATNASGVYEPRKVLPHPILIINLARAVDAPYLLPSAFYDLSRCYPSDTAAGYKCHGTQELHHLSESDLTYLLKGREHASRFLSTFIVNELESREPTPSCVHIDESDPLQRRHCQAAFDAITFEILRDVNGVVCHRSSDPLFAIIDAELMQTRDEPAAHFGTSMRVCEPCRSAFSAAVDNARDALWRKLPEWFGLSLHSWP</sequence>
<dbReference type="Proteomes" id="UP000054549">
    <property type="component" value="Unassembled WGS sequence"/>
</dbReference>
<name>A0A0C2X1H7_AMAMK</name>
<evidence type="ECO:0000313" key="3">
    <source>
        <dbReference type="Proteomes" id="UP000054549"/>
    </source>
</evidence>
<accession>A0A0C2X1H7</accession>